<evidence type="ECO:0000313" key="3">
    <source>
        <dbReference type="Proteomes" id="UP000598426"/>
    </source>
</evidence>
<evidence type="ECO:0008006" key="4">
    <source>
        <dbReference type="Google" id="ProtNLM"/>
    </source>
</evidence>
<protein>
    <recommendedName>
        <fullName evidence="4">D-inositol 3-phosphate glycosyltransferase</fullName>
    </recommendedName>
</protein>
<feature type="compositionally biased region" description="Low complexity" evidence="1">
    <location>
        <begin position="428"/>
        <end position="437"/>
    </location>
</feature>
<dbReference type="Proteomes" id="UP000598426">
    <property type="component" value="Unassembled WGS sequence"/>
</dbReference>
<dbReference type="Pfam" id="PF20471">
    <property type="entry name" value="DUF6716"/>
    <property type="match status" value="1"/>
</dbReference>
<evidence type="ECO:0000256" key="1">
    <source>
        <dbReference type="SAM" id="MobiDB-lite"/>
    </source>
</evidence>
<proteinExistence type="predicted"/>
<evidence type="ECO:0000313" key="2">
    <source>
        <dbReference type="EMBL" id="MBD3940774.1"/>
    </source>
</evidence>
<organism evidence="2 3">
    <name type="scientific">Microbacterium helvum</name>
    <dbReference type="NCBI Taxonomy" id="2773713"/>
    <lineage>
        <taxon>Bacteria</taxon>
        <taxon>Bacillati</taxon>
        <taxon>Actinomycetota</taxon>
        <taxon>Actinomycetes</taxon>
        <taxon>Micrococcales</taxon>
        <taxon>Microbacteriaceae</taxon>
        <taxon>Microbacterium</taxon>
    </lineage>
</organism>
<accession>A0ABR8NJC5</accession>
<sequence length="458" mass="48060">MTGATGRPPRIVAIADTDSYVKWAAALLGAEGERADAALLVLETPLVVSDAQLASALAGSGLARDRVERIAHDRLAGRLADLRPDAVVLGARGPLVRVLAREIAELQPRPVLVTGLPGISIPATRKAVVYRLQCDLFVVHSRREVRDFGALSARTGYTHRYALATLPFARGAAGAAGAAAAGTRAGATDLVFATQAKVPADREDRLRIARLLVAAAQADPSRRVVVKLRAAAGEHQTHVERDGYPELLATLGALPPNLVTSTAPMARALASAEGLVTVSSTAAIEAIAGGVPVIALDMFGVSAGLINETLADADLLAGESDVIARRFRHPDPEWLDENYFHPPAADDWTQVLARLIARRADGALPPRAPFARRGGALRDAWERRIALGRGDRSASGAVAYAIGMPARAAVRLANRARRALRRGVDAGTGAVASATAGRPEEAGDLVRGEADRRLRAGR</sequence>
<gene>
    <name evidence="2" type="ORF">IF188_03545</name>
</gene>
<keyword evidence="3" id="KW-1185">Reference proteome</keyword>
<dbReference type="RefSeq" id="WP_191170421.1">
    <property type="nucleotide sequence ID" value="NZ_JACXZS010000002.1"/>
</dbReference>
<comment type="caution">
    <text evidence="2">The sequence shown here is derived from an EMBL/GenBank/DDBJ whole genome shotgun (WGS) entry which is preliminary data.</text>
</comment>
<dbReference type="InterPro" id="IPR046561">
    <property type="entry name" value="DUF6716"/>
</dbReference>
<feature type="region of interest" description="Disordered" evidence="1">
    <location>
        <begin position="428"/>
        <end position="458"/>
    </location>
</feature>
<feature type="compositionally biased region" description="Basic and acidic residues" evidence="1">
    <location>
        <begin position="438"/>
        <end position="458"/>
    </location>
</feature>
<name>A0ABR8NJC5_9MICO</name>
<dbReference type="EMBL" id="JACXZS010000002">
    <property type="protein sequence ID" value="MBD3940774.1"/>
    <property type="molecule type" value="Genomic_DNA"/>
</dbReference>
<reference evidence="2 3" key="1">
    <citation type="submission" date="2020-09" db="EMBL/GenBank/DDBJ databases">
        <title>Isolation and identification of active actinomycetes.</title>
        <authorList>
            <person name="Li X."/>
        </authorList>
    </citation>
    <scope>NUCLEOTIDE SEQUENCE [LARGE SCALE GENOMIC DNA]</scope>
    <source>
        <strain evidence="2 3">NEAU-LLC</strain>
    </source>
</reference>